<feature type="binding site" evidence="7">
    <location>
        <position position="81"/>
    </location>
    <ligand>
        <name>N(1)-(5-phospho-beta-D-ribosyl)glycinamide</name>
        <dbReference type="ChEBI" id="CHEBI:143788"/>
    </ligand>
</feature>
<dbReference type="InterPro" id="IPR011761">
    <property type="entry name" value="ATP-grasp"/>
</dbReference>
<evidence type="ECO:0000256" key="6">
    <source>
        <dbReference type="ARBA" id="ARBA00022842"/>
    </source>
</evidence>
<comment type="caution">
    <text evidence="9">The sequence shown here is derived from an EMBL/GenBank/DDBJ whole genome shotgun (WGS) entry which is preliminary data.</text>
</comment>
<dbReference type="InterPro" id="IPR048740">
    <property type="entry name" value="PurT_C"/>
</dbReference>
<comment type="subunit">
    <text evidence="7">Homodimer.</text>
</comment>
<dbReference type="Gene3D" id="3.30.1490.20">
    <property type="entry name" value="ATP-grasp fold, A domain"/>
    <property type="match status" value="1"/>
</dbReference>
<dbReference type="Pfam" id="PF22660">
    <property type="entry name" value="RS_preATP-grasp-like"/>
    <property type="match status" value="1"/>
</dbReference>
<evidence type="ECO:0000256" key="7">
    <source>
        <dbReference type="HAMAP-Rule" id="MF_01643"/>
    </source>
</evidence>
<organism evidence="9 10">
    <name type="scientific">Methylobacillus methanolivorans</name>
    <dbReference type="NCBI Taxonomy" id="1848927"/>
    <lineage>
        <taxon>Bacteria</taxon>
        <taxon>Pseudomonadati</taxon>
        <taxon>Pseudomonadota</taxon>
        <taxon>Betaproteobacteria</taxon>
        <taxon>Nitrosomonadales</taxon>
        <taxon>Methylophilaceae</taxon>
        <taxon>Methylobacillus</taxon>
    </lineage>
</organism>
<sequence>MKIGTPLSPVATRVMLLGSGELGKEVIIALQRLGVEVIAVDRYQNAPGHQVAHRAYAIDMTDPVALRAVIDKENPHLIVPEIEALNTQLLAEVEAAGHTRVIPTVKAVQLTMNREGIRRLAAEELKLPTSPYAFADSEQALRDAIEGGIGYPCFIKPTMSSSGKGQSRLTGPEQIAAAWEYAATAGRVNQGKVIVEGQIDFDYEITLLTLRALNAKGEMETSFCEPIGHLQEKGDYIESWQPQPMTALALQRAQEIAHAVTESLGGLGLFGVELFIKGDQVWFSEVSPRPHDTGMVTMASQRFSEFDLHARAILGLPVNVTLSRPGASAVIYGGLDSEQLVFDGVEQALAVPESDIRLFGKPESFERRRMGVALATAENVEQARERARQAAGLVKTRDGQ</sequence>
<evidence type="ECO:0000256" key="5">
    <source>
        <dbReference type="ARBA" id="ARBA00022840"/>
    </source>
</evidence>
<comment type="catalytic activity">
    <reaction evidence="7">
        <text>N(1)-(5-phospho-beta-D-ribosyl)glycinamide + formate + ATP = N(2)-formyl-N(1)-(5-phospho-beta-D-ribosyl)glycinamide + ADP + phosphate + H(+)</text>
        <dbReference type="Rhea" id="RHEA:24829"/>
        <dbReference type="ChEBI" id="CHEBI:15378"/>
        <dbReference type="ChEBI" id="CHEBI:15740"/>
        <dbReference type="ChEBI" id="CHEBI:30616"/>
        <dbReference type="ChEBI" id="CHEBI:43474"/>
        <dbReference type="ChEBI" id="CHEBI:143788"/>
        <dbReference type="ChEBI" id="CHEBI:147286"/>
        <dbReference type="ChEBI" id="CHEBI:456216"/>
        <dbReference type="EC" id="6.3.1.21"/>
    </reaction>
</comment>
<keyword evidence="10" id="KW-1185">Reference proteome</keyword>
<keyword evidence="6 7" id="KW-0460">Magnesium</keyword>
<dbReference type="InterPro" id="IPR054350">
    <property type="entry name" value="PurT/PurK_preATP-grasp"/>
</dbReference>
<comment type="function">
    <text evidence="7">Involved in the de novo purine biosynthesis. Catalyzes the transfer of formate to 5-phospho-ribosyl-glycinamide (GAR), producing 5-phospho-ribosyl-N-formylglycinamide (FGAR). Formate is provided by PurU via hydrolysis of 10-formyl-tetrahydrofolate.</text>
</comment>
<keyword evidence="3 7" id="KW-0547">Nucleotide-binding</keyword>
<dbReference type="InterPro" id="IPR011054">
    <property type="entry name" value="Rudment_hybrid_motif"/>
</dbReference>
<name>A0ABW8GI17_9PROT</name>
<evidence type="ECO:0000256" key="1">
    <source>
        <dbReference type="ARBA" id="ARBA00022598"/>
    </source>
</evidence>
<evidence type="ECO:0000313" key="9">
    <source>
        <dbReference type="EMBL" id="MFJ5445021.1"/>
    </source>
</evidence>
<dbReference type="GO" id="GO:0016740">
    <property type="term" value="F:transferase activity"/>
    <property type="evidence" value="ECO:0007669"/>
    <property type="project" value="UniProtKB-KW"/>
</dbReference>
<dbReference type="PANTHER" id="PTHR43055">
    <property type="entry name" value="FORMATE-DEPENDENT PHOSPHORIBOSYLGLYCINAMIDE FORMYLTRANSFERASE"/>
    <property type="match status" value="1"/>
</dbReference>
<keyword evidence="1 7" id="KW-0436">Ligase</keyword>
<dbReference type="Proteomes" id="UP001617669">
    <property type="component" value="Unassembled WGS sequence"/>
</dbReference>
<dbReference type="Gene3D" id="3.40.50.20">
    <property type="match status" value="1"/>
</dbReference>
<accession>A0ABW8GI17</accession>
<feature type="binding site" evidence="7">
    <location>
        <position position="361"/>
    </location>
    <ligand>
        <name>N(1)-(5-phospho-beta-D-ribosyl)glycinamide</name>
        <dbReference type="ChEBI" id="CHEBI:143788"/>
    </ligand>
</feature>
<evidence type="ECO:0000259" key="8">
    <source>
        <dbReference type="PROSITE" id="PS50975"/>
    </source>
</evidence>
<dbReference type="InterPro" id="IPR003135">
    <property type="entry name" value="ATP-grasp_carboxylate-amine"/>
</dbReference>
<proteinExistence type="inferred from homology"/>
<dbReference type="InterPro" id="IPR016185">
    <property type="entry name" value="PreATP-grasp_dom_sf"/>
</dbReference>
<evidence type="ECO:0000256" key="4">
    <source>
        <dbReference type="ARBA" id="ARBA00022755"/>
    </source>
</evidence>
<feature type="binding site" evidence="7">
    <location>
        <begin position="21"/>
        <end position="22"/>
    </location>
    <ligand>
        <name>N(1)-(5-phospho-beta-D-ribosyl)glycinamide</name>
        <dbReference type="ChEBI" id="CHEBI:143788"/>
    </ligand>
</feature>
<evidence type="ECO:0000256" key="2">
    <source>
        <dbReference type="ARBA" id="ARBA00022723"/>
    </source>
</evidence>
<feature type="binding site" evidence="7">
    <location>
        <begin position="368"/>
        <end position="369"/>
    </location>
    <ligand>
        <name>N(1)-(5-phospho-beta-D-ribosyl)glycinamide</name>
        <dbReference type="ChEBI" id="CHEBI:143788"/>
    </ligand>
</feature>
<dbReference type="InterPro" id="IPR005862">
    <property type="entry name" value="PurT"/>
</dbReference>
<dbReference type="HAMAP" id="MF_01643">
    <property type="entry name" value="PurT"/>
    <property type="match status" value="1"/>
</dbReference>
<keyword evidence="2 7" id="KW-0479">Metal-binding</keyword>
<dbReference type="Pfam" id="PF21244">
    <property type="entry name" value="PurT_C"/>
    <property type="match status" value="1"/>
</dbReference>
<dbReference type="PANTHER" id="PTHR43055:SF1">
    <property type="entry name" value="FORMATE-DEPENDENT PHOSPHORIBOSYLGLYCINAMIDE FORMYLTRANSFERASE"/>
    <property type="match status" value="1"/>
</dbReference>
<dbReference type="PROSITE" id="PS50975">
    <property type="entry name" value="ATP_GRASP"/>
    <property type="match status" value="1"/>
</dbReference>
<keyword evidence="9" id="KW-0808">Transferase</keyword>
<feature type="domain" description="ATP-grasp" evidence="8">
    <location>
        <begin position="119"/>
        <end position="314"/>
    </location>
</feature>
<dbReference type="EMBL" id="JBIWXY010000001">
    <property type="protein sequence ID" value="MFJ5445021.1"/>
    <property type="molecule type" value="Genomic_DNA"/>
</dbReference>
<dbReference type="NCBIfam" id="NF006766">
    <property type="entry name" value="PRK09288.1"/>
    <property type="match status" value="1"/>
</dbReference>
<dbReference type="NCBIfam" id="TIGR01142">
    <property type="entry name" value="purT"/>
    <property type="match status" value="1"/>
</dbReference>
<comment type="similarity">
    <text evidence="7">Belongs to the PurK/PurT family.</text>
</comment>
<reference evidence="9 10" key="1">
    <citation type="submission" date="2024-11" db="EMBL/GenBank/DDBJ databases">
        <authorList>
            <person name="Kaparullina E.N."/>
            <person name="Delegan Y.A."/>
            <person name="Doronina N.V."/>
        </authorList>
    </citation>
    <scope>NUCLEOTIDE SEQUENCE [LARGE SCALE GENOMIC DNA]</scope>
    <source>
        <strain evidence="9 10">7sh_L</strain>
    </source>
</reference>
<dbReference type="RefSeq" id="WP_400878685.1">
    <property type="nucleotide sequence ID" value="NZ_JBIWXY010000001.1"/>
</dbReference>
<dbReference type="Gene3D" id="3.30.470.20">
    <property type="entry name" value="ATP-grasp fold, B domain"/>
    <property type="match status" value="1"/>
</dbReference>
<feature type="binding site" evidence="7">
    <location>
        <position position="292"/>
    </location>
    <ligand>
        <name>N(1)-(5-phospho-beta-D-ribosyl)glycinamide</name>
        <dbReference type="ChEBI" id="CHEBI:143788"/>
    </ligand>
</feature>
<dbReference type="Pfam" id="PF02222">
    <property type="entry name" value="ATP-grasp"/>
    <property type="match status" value="1"/>
</dbReference>
<dbReference type="SUPFAM" id="SSF56059">
    <property type="entry name" value="Glutathione synthetase ATP-binding domain-like"/>
    <property type="match status" value="1"/>
</dbReference>
<keyword evidence="5 7" id="KW-0067">ATP-binding</keyword>
<gene>
    <name evidence="7 9" type="primary">purT</name>
    <name evidence="9" type="ORF">ACIKP9_02140</name>
</gene>
<feature type="binding site" evidence="7">
    <location>
        <position position="156"/>
    </location>
    <ligand>
        <name>ATP</name>
        <dbReference type="ChEBI" id="CHEBI:30616"/>
    </ligand>
</feature>
<feature type="binding site" evidence="7">
    <location>
        <position position="273"/>
    </location>
    <ligand>
        <name>Mg(2+)</name>
        <dbReference type="ChEBI" id="CHEBI:18420"/>
    </ligand>
</feature>
<feature type="binding site" evidence="7">
    <location>
        <begin position="161"/>
        <end position="166"/>
    </location>
    <ligand>
        <name>ATP</name>
        <dbReference type="ChEBI" id="CHEBI:30616"/>
    </ligand>
</feature>
<dbReference type="SUPFAM" id="SSF52440">
    <property type="entry name" value="PreATP-grasp domain"/>
    <property type="match status" value="1"/>
</dbReference>
<feature type="binding site" evidence="7">
    <location>
        <begin position="196"/>
        <end position="199"/>
    </location>
    <ligand>
        <name>ATP</name>
        <dbReference type="ChEBI" id="CHEBI:30616"/>
    </ligand>
</feature>
<feature type="binding site" evidence="7">
    <location>
        <position position="204"/>
    </location>
    <ligand>
        <name>ATP</name>
        <dbReference type="ChEBI" id="CHEBI:30616"/>
    </ligand>
</feature>
<feature type="binding site" evidence="7">
    <location>
        <position position="285"/>
    </location>
    <ligand>
        <name>Mg(2+)</name>
        <dbReference type="ChEBI" id="CHEBI:18420"/>
    </ligand>
</feature>
<dbReference type="SUPFAM" id="SSF51246">
    <property type="entry name" value="Rudiment single hybrid motif"/>
    <property type="match status" value="1"/>
</dbReference>
<dbReference type="InterPro" id="IPR013815">
    <property type="entry name" value="ATP_grasp_subdomain_1"/>
</dbReference>
<feature type="binding site" evidence="7">
    <location>
        <position position="114"/>
    </location>
    <ligand>
        <name>ATP</name>
        <dbReference type="ChEBI" id="CHEBI:30616"/>
    </ligand>
</feature>
<protein>
    <recommendedName>
        <fullName evidence="7">Formate-dependent phosphoribosylglycinamide formyltransferase</fullName>
        <ecNumber evidence="7">6.3.1.21</ecNumber>
    </recommendedName>
    <alternativeName>
        <fullName evidence="7">5'-phosphoribosylglycinamide transformylase 2</fullName>
    </alternativeName>
    <alternativeName>
        <fullName evidence="7">Formate-dependent GAR transformylase</fullName>
    </alternativeName>
    <alternativeName>
        <fullName evidence="7">GAR transformylase 2</fullName>
        <shortName evidence="7">GART 2</shortName>
    </alternativeName>
    <alternativeName>
        <fullName evidence="7">Non-folate glycinamide ribonucleotide transformylase</fullName>
    </alternativeName>
    <alternativeName>
        <fullName evidence="7">Phosphoribosylglycinamide formyltransferase 2</fullName>
    </alternativeName>
</protein>
<evidence type="ECO:0000256" key="3">
    <source>
        <dbReference type="ARBA" id="ARBA00022741"/>
    </source>
</evidence>
<keyword evidence="4 7" id="KW-0658">Purine biosynthesis</keyword>
<comment type="pathway">
    <text evidence="7">Purine metabolism; IMP biosynthesis via de novo pathway; N(2)-formyl-N(1)-(5-phospho-D-ribosyl)glycinamide from N(1)-(5-phospho-D-ribosyl)glycinamide (formate route): step 1/1.</text>
</comment>
<evidence type="ECO:0000313" key="10">
    <source>
        <dbReference type="Proteomes" id="UP001617669"/>
    </source>
</evidence>
<dbReference type="EC" id="6.3.1.21" evidence="7"/>